<evidence type="ECO:0000259" key="2">
    <source>
        <dbReference type="PROSITE" id="PS51352"/>
    </source>
</evidence>
<dbReference type="PANTHER" id="PTHR46115">
    <property type="entry name" value="THIOREDOXIN-LIKE PROTEIN 1"/>
    <property type="match status" value="1"/>
</dbReference>
<comment type="caution">
    <text evidence="3">The sequence shown here is derived from an EMBL/GenBank/DDBJ whole genome shotgun (WGS) entry which is preliminary data.</text>
</comment>
<dbReference type="PROSITE" id="PS51352">
    <property type="entry name" value="THIOREDOXIN_2"/>
    <property type="match status" value="1"/>
</dbReference>
<keyword evidence="1" id="KW-1015">Disulfide bond</keyword>
<dbReference type="CDD" id="cd02947">
    <property type="entry name" value="TRX_family"/>
    <property type="match status" value="1"/>
</dbReference>
<evidence type="ECO:0000313" key="4">
    <source>
        <dbReference type="Proteomes" id="UP000271974"/>
    </source>
</evidence>
<sequence>MNKIKGVKMPFISNSSSQQSTVIGWQRRGVRGMPAFPSFKPRYATSDLFTSSYPNTNRYRETISPAQIYSGSSRSNNMKRLQKTLYGLADDKTMLVRWNPSPDKPAFSLEFLQMYLTRKYGPLASIYQQAVNSCLVVFQNPQSAFLFSKDPHKGSPFGRLHAKWWKPQPQENSYYQVLKHIEKAAQTKARFNEVMDRVDRIGYISQLHSFPRALAVRNKSYGPSMLPVLSHGQAVKGMFTVITAEREEAKAEDKVAKRASISASAPVSATEESLVIPVATNAWFRETVDNAPIVIVKFHAQWCGPCKIIQPAVDQMAKENPNVQFLSVDVDELEDLADDCNISMLPTFQFYVKGRLVEEVLGNAVGLLSEKIRNIDTIMATSE</sequence>
<accession>A0A3S1CB15</accession>
<gene>
    <name evidence="3" type="ORF">EGW08_004395</name>
</gene>
<dbReference type="Gene3D" id="3.40.30.10">
    <property type="entry name" value="Glutaredoxin"/>
    <property type="match status" value="1"/>
</dbReference>
<organism evidence="3 4">
    <name type="scientific">Elysia chlorotica</name>
    <name type="common">Eastern emerald elysia</name>
    <name type="synonym">Sea slug</name>
    <dbReference type="NCBI Taxonomy" id="188477"/>
    <lineage>
        <taxon>Eukaryota</taxon>
        <taxon>Metazoa</taxon>
        <taxon>Spiralia</taxon>
        <taxon>Lophotrochozoa</taxon>
        <taxon>Mollusca</taxon>
        <taxon>Gastropoda</taxon>
        <taxon>Heterobranchia</taxon>
        <taxon>Euthyneura</taxon>
        <taxon>Panpulmonata</taxon>
        <taxon>Sacoglossa</taxon>
        <taxon>Placobranchoidea</taxon>
        <taxon>Plakobranchidae</taxon>
        <taxon>Elysia</taxon>
    </lineage>
</organism>
<dbReference type="AlphaFoldDB" id="A0A3S1CB15"/>
<dbReference type="OrthoDB" id="6064309at2759"/>
<evidence type="ECO:0000256" key="1">
    <source>
        <dbReference type="ARBA" id="ARBA00023157"/>
    </source>
</evidence>
<feature type="domain" description="Thioredoxin" evidence="2">
    <location>
        <begin position="256"/>
        <end position="380"/>
    </location>
</feature>
<dbReference type="InterPro" id="IPR013766">
    <property type="entry name" value="Thioredoxin_domain"/>
</dbReference>
<dbReference type="STRING" id="188477.A0A3S1CB15"/>
<dbReference type="EMBL" id="RQTK01000099">
    <property type="protein sequence ID" value="RUS87862.1"/>
    <property type="molecule type" value="Genomic_DNA"/>
</dbReference>
<dbReference type="SUPFAM" id="SSF52833">
    <property type="entry name" value="Thioredoxin-like"/>
    <property type="match status" value="1"/>
</dbReference>
<dbReference type="InterPro" id="IPR017937">
    <property type="entry name" value="Thioredoxin_CS"/>
</dbReference>
<dbReference type="PROSITE" id="PS00194">
    <property type="entry name" value="THIOREDOXIN_1"/>
    <property type="match status" value="1"/>
</dbReference>
<reference evidence="3 4" key="1">
    <citation type="submission" date="2019-01" db="EMBL/GenBank/DDBJ databases">
        <title>A draft genome assembly of the solar-powered sea slug Elysia chlorotica.</title>
        <authorList>
            <person name="Cai H."/>
            <person name="Li Q."/>
            <person name="Fang X."/>
            <person name="Li J."/>
            <person name="Curtis N.E."/>
            <person name="Altenburger A."/>
            <person name="Shibata T."/>
            <person name="Feng M."/>
            <person name="Maeda T."/>
            <person name="Schwartz J.A."/>
            <person name="Shigenobu S."/>
            <person name="Lundholm N."/>
            <person name="Nishiyama T."/>
            <person name="Yang H."/>
            <person name="Hasebe M."/>
            <person name="Li S."/>
            <person name="Pierce S.K."/>
            <person name="Wang J."/>
        </authorList>
    </citation>
    <scope>NUCLEOTIDE SEQUENCE [LARGE SCALE GENOMIC DNA]</scope>
    <source>
        <strain evidence="3">EC2010</strain>
        <tissue evidence="3">Whole organism of an adult</tissue>
    </source>
</reference>
<dbReference type="InterPro" id="IPR036249">
    <property type="entry name" value="Thioredoxin-like_sf"/>
</dbReference>
<keyword evidence="4" id="KW-1185">Reference proteome</keyword>
<protein>
    <recommendedName>
        <fullName evidence="2">Thioredoxin domain-containing protein</fullName>
    </recommendedName>
</protein>
<dbReference type="Pfam" id="PF00085">
    <property type="entry name" value="Thioredoxin"/>
    <property type="match status" value="1"/>
</dbReference>
<proteinExistence type="predicted"/>
<dbReference type="Proteomes" id="UP000271974">
    <property type="component" value="Unassembled WGS sequence"/>
</dbReference>
<evidence type="ECO:0000313" key="3">
    <source>
        <dbReference type="EMBL" id="RUS87862.1"/>
    </source>
</evidence>
<name>A0A3S1CB15_ELYCH</name>